<dbReference type="PANTHER" id="PTHR45527:SF1">
    <property type="entry name" value="FATTY ACID SYNTHASE"/>
    <property type="match status" value="1"/>
</dbReference>
<dbReference type="InterPro" id="IPR000873">
    <property type="entry name" value="AMP-dep_synth/lig_dom"/>
</dbReference>
<dbReference type="Pfam" id="PF08659">
    <property type="entry name" value="KR"/>
    <property type="match status" value="1"/>
</dbReference>
<dbReference type="Gene3D" id="3.30.559.10">
    <property type="entry name" value="Chloramphenicol acetyltransferase-like domain"/>
    <property type="match status" value="2"/>
</dbReference>
<dbReference type="InterPro" id="IPR029063">
    <property type="entry name" value="SAM-dependent_MTases_sf"/>
</dbReference>
<reference evidence="11 12" key="1">
    <citation type="submission" date="2024-09" db="EMBL/GenBank/DDBJ databases">
        <authorList>
            <person name="Sun Q."/>
            <person name="Mori K."/>
        </authorList>
    </citation>
    <scope>NUCLEOTIDE SEQUENCE [LARGE SCALE GENOMIC DNA]</scope>
    <source>
        <strain evidence="11 12">CECT 7955</strain>
    </source>
</reference>
<dbReference type="CDD" id="cd05930">
    <property type="entry name" value="A_NRPS"/>
    <property type="match status" value="1"/>
</dbReference>
<dbReference type="InterPro" id="IPR054514">
    <property type="entry name" value="RhiE-like_linker"/>
</dbReference>
<accession>A0ABV5GV58</accession>
<dbReference type="InterPro" id="IPR014031">
    <property type="entry name" value="Ketoacyl_synth_C"/>
</dbReference>
<dbReference type="InterPro" id="IPR029058">
    <property type="entry name" value="AB_hydrolase_fold"/>
</dbReference>
<dbReference type="InterPro" id="IPR013217">
    <property type="entry name" value="Methyltransf_12"/>
</dbReference>
<dbReference type="InterPro" id="IPR010071">
    <property type="entry name" value="AA_adenyl_dom"/>
</dbReference>
<dbReference type="Pfam" id="PF00109">
    <property type="entry name" value="ketoacyl-synt"/>
    <property type="match status" value="2"/>
</dbReference>
<gene>
    <name evidence="11" type="ORF">ACFFVF_19560</name>
</gene>
<dbReference type="NCBIfam" id="TIGR01733">
    <property type="entry name" value="AA-adenyl-dom"/>
    <property type="match status" value="2"/>
</dbReference>
<dbReference type="InterPro" id="IPR020841">
    <property type="entry name" value="PKS_Beta-ketoAc_synthase_dom"/>
</dbReference>
<dbReference type="Gene3D" id="3.40.50.150">
    <property type="entry name" value="Vaccinia Virus protein VP39"/>
    <property type="match status" value="1"/>
</dbReference>
<feature type="region of interest" description="C-terminal hotdog fold" evidence="7">
    <location>
        <begin position="1938"/>
        <end position="2078"/>
    </location>
</feature>
<dbReference type="InterPro" id="IPR057326">
    <property type="entry name" value="KR_dom"/>
</dbReference>
<dbReference type="Pfam" id="PF16197">
    <property type="entry name" value="KAsynt_C_assoc"/>
    <property type="match status" value="1"/>
</dbReference>
<evidence type="ECO:0000259" key="8">
    <source>
        <dbReference type="PROSITE" id="PS50075"/>
    </source>
</evidence>
<dbReference type="Gene3D" id="3.30.300.30">
    <property type="match status" value="3"/>
</dbReference>
<dbReference type="Proteomes" id="UP001589607">
    <property type="component" value="Unassembled WGS sequence"/>
</dbReference>
<dbReference type="Pfam" id="PF22621">
    <property type="entry name" value="CurL-like_PKS_C"/>
    <property type="match status" value="1"/>
</dbReference>
<dbReference type="Gene3D" id="3.30.559.30">
    <property type="entry name" value="Nonribosomal peptide synthetase, condensation domain"/>
    <property type="match status" value="2"/>
</dbReference>
<dbReference type="InterPro" id="IPR023213">
    <property type="entry name" value="CAT-like_dom_sf"/>
</dbReference>
<dbReference type="SUPFAM" id="SSF51735">
    <property type="entry name" value="NAD(P)-binding Rossmann-fold domains"/>
    <property type="match status" value="1"/>
</dbReference>
<dbReference type="PROSITE" id="PS52004">
    <property type="entry name" value="KS3_2"/>
    <property type="match status" value="2"/>
</dbReference>
<evidence type="ECO:0000259" key="10">
    <source>
        <dbReference type="PROSITE" id="PS52019"/>
    </source>
</evidence>
<dbReference type="Gene3D" id="3.10.129.110">
    <property type="entry name" value="Polyketide synthase dehydratase"/>
    <property type="match status" value="1"/>
</dbReference>
<dbReference type="Gene3D" id="2.30.38.10">
    <property type="entry name" value="Luciferase, Domain 3"/>
    <property type="match status" value="2"/>
</dbReference>
<dbReference type="Gene3D" id="3.40.50.720">
    <property type="entry name" value="NAD(P)-binding Rossmann-like Domain"/>
    <property type="match status" value="1"/>
</dbReference>
<dbReference type="PROSITE" id="PS52019">
    <property type="entry name" value="PKS_MFAS_DH"/>
    <property type="match status" value="1"/>
</dbReference>
<dbReference type="RefSeq" id="WP_236458585.1">
    <property type="nucleotide sequence ID" value="NZ_CBCSGE010000001.1"/>
</dbReference>
<keyword evidence="3" id="KW-0596">Phosphopantetheine</keyword>
<dbReference type="Pfam" id="PF00501">
    <property type="entry name" value="AMP-binding"/>
    <property type="match status" value="2"/>
</dbReference>
<dbReference type="SMART" id="SM00826">
    <property type="entry name" value="PKS_DH"/>
    <property type="match status" value="1"/>
</dbReference>
<dbReference type="Pfam" id="PF08242">
    <property type="entry name" value="Methyltransf_12"/>
    <property type="match status" value="1"/>
</dbReference>
<evidence type="ECO:0000256" key="7">
    <source>
        <dbReference type="PROSITE-ProRule" id="PRU01363"/>
    </source>
</evidence>
<dbReference type="InterPro" id="IPR049900">
    <property type="entry name" value="PKS_mFAS_DH"/>
</dbReference>
<dbReference type="CDD" id="cd17646">
    <property type="entry name" value="A_NRPS_AB3403-like"/>
    <property type="match status" value="1"/>
</dbReference>
<dbReference type="PANTHER" id="PTHR45527">
    <property type="entry name" value="NONRIBOSOMAL PEPTIDE SYNTHETASE"/>
    <property type="match status" value="1"/>
</dbReference>
<dbReference type="InterPro" id="IPR049552">
    <property type="entry name" value="PKS_DH_N"/>
</dbReference>
<evidence type="ECO:0000313" key="11">
    <source>
        <dbReference type="EMBL" id="MFB9098710.1"/>
    </source>
</evidence>
<dbReference type="InterPro" id="IPR032821">
    <property type="entry name" value="PKS_assoc"/>
</dbReference>
<protein>
    <submittedName>
        <fullName evidence="11">Non-ribosomal peptide synthetase</fullName>
    </submittedName>
</protein>
<feature type="region of interest" description="N-terminal hotdog fold" evidence="7">
    <location>
        <begin position="1802"/>
        <end position="1922"/>
    </location>
</feature>
<feature type="domain" description="Carrier" evidence="8">
    <location>
        <begin position="3476"/>
        <end position="3551"/>
    </location>
</feature>
<name>A0ABV5GV58_9FLAO</name>
<evidence type="ECO:0000313" key="12">
    <source>
        <dbReference type="Proteomes" id="UP001589607"/>
    </source>
</evidence>
<feature type="active site" description="Proton acceptor; for dehydratase activity" evidence="7">
    <location>
        <position position="1831"/>
    </location>
</feature>
<proteinExistence type="predicted"/>
<dbReference type="PROSITE" id="PS50075">
    <property type="entry name" value="CARRIER"/>
    <property type="match status" value="4"/>
</dbReference>
<feature type="domain" description="Carrier" evidence="8">
    <location>
        <begin position="1005"/>
        <end position="1080"/>
    </location>
</feature>
<dbReference type="InterPro" id="IPR042104">
    <property type="entry name" value="PKS_dehydratase_sf"/>
</dbReference>
<keyword evidence="12" id="KW-1185">Reference proteome</keyword>
<feature type="domain" description="PKS/mFAS DH" evidence="10">
    <location>
        <begin position="1802"/>
        <end position="2078"/>
    </location>
</feature>
<dbReference type="SUPFAM" id="SSF52777">
    <property type="entry name" value="CoA-dependent acyltransferases"/>
    <property type="match status" value="4"/>
</dbReference>
<dbReference type="SMART" id="SM00825">
    <property type="entry name" value="PKS_KS"/>
    <property type="match status" value="2"/>
</dbReference>
<dbReference type="InterPro" id="IPR036291">
    <property type="entry name" value="NAD(P)-bd_dom_sf"/>
</dbReference>
<evidence type="ECO:0000256" key="4">
    <source>
        <dbReference type="ARBA" id="ARBA00022553"/>
    </source>
</evidence>
<feature type="domain" description="Ketosynthase family 3 (KS3)" evidence="9">
    <location>
        <begin position="1105"/>
        <end position="1534"/>
    </location>
</feature>
<dbReference type="InterPro" id="IPR001242">
    <property type="entry name" value="Condensation_dom"/>
</dbReference>
<evidence type="ECO:0000256" key="6">
    <source>
        <dbReference type="ARBA" id="ARBA00022737"/>
    </source>
</evidence>
<feature type="active site" description="Proton donor; for dehydratase activity" evidence="7">
    <location>
        <position position="1997"/>
    </location>
</feature>
<dbReference type="Pfam" id="PF02801">
    <property type="entry name" value="Ketoacyl-synt_C"/>
    <property type="match status" value="2"/>
</dbReference>
<dbReference type="Gene3D" id="1.10.1240.100">
    <property type="match status" value="1"/>
</dbReference>
<organism evidence="11 12">
    <name type="scientific">Flavobacterium jumunjinense</name>
    <dbReference type="NCBI Taxonomy" id="998845"/>
    <lineage>
        <taxon>Bacteria</taxon>
        <taxon>Pseudomonadati</taxon>
        <taxon>Bacteroidota</taxon>
        <taxon>Flavobacteriia</taxon>
        <taxon>Flavobacteriales</taxon>
        <taxon>Flavobacteriaceae</taxon>
        <taxon>Flavobacterium</taxon>
    </lineage>
</organism>
<comment type="cofactor">
    <cofactor evidence="1">
        <name>pantetheine 4'-phosphate</name>
        <dbReference type="ChEBI" id="CHEBI:47942"/>
    </cofactor>
</comment>
<dbReference type="Gene3D" id="3.40.50.1820">
    <property type="entry name" value="alpha/beta hydrolase"/>
    <property type="match status" value="1"/>
</dbReference>
<dbReference type="SMART" id="SM01294">
    <property type="entry name" value="PKS_PP_betabranch"/>
    <property type="match status" value="1"/>
</dbReference>
<keyword evidence="6" id="KW-0677">Repeat</keyword>
<dbReference type="SUPFAM" id="SSF47336">
    <property type="entry name" value="ACP-like"/>
    <property type="match status" value="5"/>
</dbReference>
<comment type="pathway">
    <text evidence="2">Antibiotic biosynthesis.</text>
</comment>
<dbReference type="Pfam" id="PF00550">
    <property type="entry name" value="PP-binding"/>
    <property type="match status" value="5"/>
</dbReference>
<dbReference type="CDD" id="cd00833">
    <property type="entry name" value="PKS"/>
    <property type="match status" value="2"/>
</dbReference>
<dbReference type="InterPro" id="IPR001031">
    <property type="entry name" value="Thioesterase"/>
</dbReference>
<comment type="caution">
    <text evidence="11">The sequence shown here is derived from an EMBL/GenBank/DDBJ whole genome shotgun (WGS) entry which is preliminary data.</text>
</comment>
<feature type="domain" description="Carrier" evidence="8">
    <location>
        <begin position="2567"/>
        <end position="2643"/>
    </location>
</feature>
<dbReference type="NCBIfam" id="NF003417">
    <property type="entry name" value="PRK04813.1"/>
    <property type="match status" value="3"/>
</dbReference>
<keyword evidence="5" id="KW-0808">Transferase</keyword>
<dbReference type="PROSITE" id="PS00455">
    <property type="entry name" value="AMP_BINDING"/>
    <property type="match status" value="2"/>
</dbReference>
<dbReference type="SUPFAM" id="SSF53335">
    <property type="entry name" value="S-adenosyl-L-methionine-dependent methyltransferases"/>
    <property type="match status" value="1"/>
</dbReference>
<dbReference type="CDD" id="cd19531">
    <property type="entry name" value="LCL_NRPS-like"/>
    <property type="match status" value="1"/>
</dbReference>
<keyword evidence="4" id="KW-0597">Phosphoprotein</keyword>
<evidence type="ECO:0000256" key="1">
    <source>
        <dbReference type="ARBA" id="ARBA00001957"/>
    </source>
</evidence>
<dbReference type="InterPro" id="IPR014030">
    <property type="entry name" value="Ketoacyl_synth_N"/>
</dbReference>
<sequence>MITLKQIISEYKEGKISTSTLKEKLIKYKKIEEGKEYPLSTSQKGLWLLHKQSLLVAKYNVPLVLRFDKAVTETALKNACKLLVKVHPLLGASFSLDLPQYKIPANPYIDFQYLDQQGKTEKEIIKLMQEITDYPLDITKAPVRFRYIHNENSKTYFLMTIHHLVCDGTSLVVLFQTLMNILSSNDDFEKPLLVPYNEFVGWEKNYLNSVEAKQHQKYWKEKLQNLPDVISLHKDFYKNPDQIKYKGGILQRELPDQISQKIKIFCTKNQLSIASFLLGGYQLLLRKYTAQNDIIIGVPSLGRSEEEYNNIVGYFINMIPVRLLIQSNSDIKEHLKELQYTVMEGIDNAMYPFPLMVKDQEGTIGQSELPIFQFTFAYQNFIRGGSANSLTKQYKDDFDVSILKEVHQYSNYELAFELGETDNSFDITAKYNSINFSPETIDQIVNHYIKILAEIVNDEVKMIADISLVSEKEREIIEGANNTKVSYNSQKCIQQYIGSKAINSPNEITLLEQQGKQKTNYQIQQEVNKIASCLIQNGVLSGDSVGIYMNRSANLITTVLGVLAAGGVFVPLSPDFPEERINFIIKDANIKVLIFDSDTKSKTEVFSSNVQLVINSSKIQQDQELYTLPFCSEKDRAYIIYTSGSTGNPKGVPVTHQSILNTLHYLEENFPLRKNDNYILKTNYVFDVSLSEIFGWLIGEGTLIIPNKGVEKSPAQLLDFIHKFKITHINFVPSLLKVFVNHVKKKDGILLCNSLKYILVAGEAFPVDLVKESIGLFKDHCQVINVYGPTEASIYASSFNCSIESVKTLNTPIGLPISNTELYVLDIDNKEAGLGIPGELCLAGTGVVSSYLNREELSASKFCKNTFSKKYNDFYKTGDWVKRLSNGQIEYLGRIDEQVKIRGYRIELGEIEVIIREVSTVEDVVCLVKEVHGVKQIWAYVQSLNTNLPTVLYKFLSDKLPLYMIPSQFVIVSAIPITVNGKIDRKKLIDIRPNINQTINSKEDKQDHLIQNELIQIWEEILEVSGIGIEDRFLEIGGDSILATVLIDKVNLKFETEFDASDLFQYSTISLLSEKIHKTGLLNNLPSKKEHKKTSEANEDSSLYEDSLAIIGMSCTFPEVQNIRDFWNLLIDEKETFRFLETEELKKMEVSESVIKNLNFVPFQSSIASKEYFDAPFFKISKRDAGFMDPQLRMLLEHAWHTIEDSGYKTEDIKDTAVYISSGNNFYRSTLPEFSDEQTGVLEHSDQYVSWIYGQGGTIPTMISYKLGLEGPSLYLHSNCSSSLSGLYTAYQSIMRGECKQALVGAANVGVVNSPGYIHQNGLNFSSDGHLKAFDADADGMVGGEGVTMILVKKASEAIKDKDPIYCLLKGIALNNDGNDKAGFYAPSFNGQKKVIQKVLDETGINPESISYVEAHGTGTKLGDPIEFNALSEVYKNYTNKTNYCAIGSVKTNLGHVDTAAGLAGVIKIALSMSNQQLPATLNFKNPNPQLKIENSPFYISNETKSWMRNGTPLRAAISSFGIGGTNGHAIFEQANIETISSENEQKAYPNQLILPVSALNKESLRVYVQHLKTFICQNQLVENQNADKKNDKIAKQIKQYLAPLLNVEEQEIDLLQLFEDYISDLYYLESLSVWIFDVYGLKIGSKELYSLNTLEKVIEKIGDKIKPTAVISITKEKLASLAYTFQKGRNEMSCRVAFVFKEVEELLKQFNDFLKEENLLGVYSDKVVGLIGKENHEIFSLEEKTALEWVNGESVNWENCWKSTDRVIRISAPGYPFAKVKFELPSFKEKKKIVRDQMVTHPLLHENNSGFDNISFSSNFSGEEHFLSDHVINGQKILPGVAHLEMALQAYFKATTLPVQPCLLTNIFWVKPIVQKSEKQKITISLSKENEGNCEFFINTISEDNNIQNSKGYIKKIEDSLQSIPPVNIEGFKEKGTDVIEGTKIYDAFLKNGVTYGTSHQVIQKLWIKGTEALVLLNVKKEYSNSLYQLHPSIMDGAFQAVIGFKLQSNDQSIALPFGIRNLKVFKKTKDVTWAYIKEFSANNGNIYDICLLNQQGEVCVDIKGYQTRIIGKGIKNKNEQEILVDKIKQNNDYCLIPTWELASSISGQEFLPDICLIFGENTILENSLKNRGFRVFLVKKTLNLNDFREIIGTERIQNISCIIPYTNNIESETDNSHFLVDNTYYLIKAFLKEGYAGKKLRWSVFTERAFMTTKEDKINAIPSALHGLFGVIQKEYQNWDINLCDMEFLDENLKNIKELPLNKQGITWAYRNNSWYKQKLSKASQDFIKNNDTTILNDNKVLVIIGGAGNIGRKYSKYLYDTYQAKIVWIGRQITEKVSFEGLDFTPFYVQADITKYQELECAITTIQSEIGSVYAIIHSTMALADSSFEKMTESQFHTALDNKVIGLINIGKIIKEILPEWLLCFSSIASYVRVPGQANYTAGCVFTDQYALQIEQQYGVKTKIINWGYWGHSEEYDSNKVREKIEKNGVAILAPAMALQFLDGFMKVDHKQVAYIKMSEDLINSKLGKELMESPSHIEVFERKSKSSNEQKMKLQKNVLEPELLMIQTKNYLLESIATVLRMEKEEIDTSEALEAYGLDSILVVQIANELGTIFPNINTTIFFEYQTIEEITTYLITNYEEEVSELFSQNNNDITIEKETEGIEIKAESIPVINDDRIIEEENKTVLLNKVVDWLKEQISDIGGIAFLEIDINDPLDSFSLDSVQVVSLIENLNKIVDEVSTTIFFESENLKELAESLLVNRKDQLKSFFGNSTSQEVLRIEKKEIQKIIPTNQKSEINALKIEKSNVLETDVAIIGVTGKYPLANDLETFWSNLKEGRDCITEVPLDRWDADLYYDKDKNNHKKSYGKWGGFLSDIDQFDPLFFNISPSEAEIMDPKERIFLETIWELFEKNGITQQKLKQQYNSMVGVYVGSMYQHYHCFSSDVLREAVVSMSCHSSIANRVSYFFNLQGPSIAINTMCSSSLIAIDMAYKALLLGDCELAIAGGVNLSLHPKKYIGLSATRTMGSHVDSRSFSEGDGYLPAEGVGAVLLKPLSKAIADGDTILGVIKSSSSNHGGRSNGFAVPNPKAQVKLIETNFKKSGIDPRTISYVESAVNGSNLGDPIEIAALNKAFEIFTPDKQFCAIGTVKSNIGHAEAASGISQLTKVLLQLKHKTLVPTIKTEPLNKQIRLEETPFVLQKELKKWNRPIVSSVNDKGEIIEKEYPRRATISSFGAGGSNAHLIIEEFNTNIDAENDFEKNESLHEEKLPNIFVLSSRSNIELRRWLEMHYEFMSEYPEILVTDIAFTLKTGRELMDYRIAITFDSKEHLKETISKVLKESNWNDMKEFSNVFLTNKKATNNIVNRLFKDDTGNEILNLLLEKGDLNKIAVFWASGSFIPWLSIYDKDKLPNIVSLPSYPFQKKRCWIKSEEDLAVNNVKEEHSKLLSQNAEKNIVIPNSDVSLSSSEKKIVVTGHVKDLLKEVWQEVLGVENIEWDDNFQALGGDSIMLTHIISRIKKEVPFDVNVTELYQRSTLEEMAVFLEEIFEKHELETELLSFSTVRNQGQIIPVLDNKIKPSLSFAQQRLWFLDQMVKNSPAYNVVMALHTEGNIDKELLQKSFENIIYRHETLRTSFKSEKGEPYQHVATSVPNEIIWKDLTSIPKSEREQAFEEYTKEEARHIFNLEQGDLLRLTIFKIEKDEHVLVLNAHHIIIDGWSVNIFFSELFKNYSQYIKGEIPSLEKLPIQYTDFSIWQRMWLQGEELETQLSYWRGKLGSINTMIELPLDNPRPPVQTFQGGSTQLELPVELLNKLRATAKAYQVTLFELLLGAFKIILHRFSGQKEIIIGTPVNNRNRLEIEGLIGFFVNTLVIKTNLEGNPSFKEFLKRLQNELNGAKMHQDLPFEQLVQELQPDRNMSQNPLFQVCFNMLITPEINNTNIHFKKIHGVRNDTSKFDLWVNVIDQKEKMTLEVEYNSVILFKDTVIRFMNSYQNLLEEIVKDGDKNIGELLILDNKEQKKIIKKSSGDKVDYQKDICLHQIIEAQGLKTPNAIAVSFENKQLDYQELSQLTNQLSHYLIAEGVQLESFVGVCLERSLEMIVSLLSVLKAGGAYVPIDPNYPKDRLNYILDDSNPQVVISHSKFKELFVGTTKKIIYLDEINDILNKQDRLNSPSINISEQNLAYMIYTSGSTGKPKGAMIEHRSIVNRLFWMQDEYRIDSTDKILQKTPYSFDVSVWEFFLPLMQGAQLVFAKPEGHKDPGYLIDLIESEKITILHFVPSMLQVFLEVKTKLQCKSIKKVFCSGEALPFELVQRFFKSFDSAELHNLYGPTEAAVDVTYWHCKREDSSGIIPIGFPVANTQIYVLDNYGNIVPDGVIGEIHIGGIQVARGYHNKESLTNEKFVKDPFSEHGKLYKTGDLGRRLKDGSVEYKGRIDFQVKIRGMRIELGEIEAALGKISFVKESVILAQNISDNEQDKQLIGYVVPDVSMVKKILPDNNKSESIVQTKEWEQVFNNTYEVGNTVQGKEDFNIIGWNSSYSGEEIAESEMKVWVDTTVHRILELKPQKVLEIGCGTGLLVSKIASHVKDYTGTDISKTGLDYIEKYIQPNLPKSNKLKLFKQEANDFHNLDQQSYDMIIINSVAQYFGNYMYFIEVIKKAVSLLDDEGKLFIGDIRNKKLHRTFLLDVELYKSSQDQNAEAILKTVKRKEFKEPELVIDPNFFRVIQKEIPEISHVTMDFKRGDFLNELTKYRYDVLLHVNKKSKKPEKTITIDFLTDLNALEYFEKLVNKNETDQIKLQNVPNKRLYDIGQLEQCIKDNSLETKKSELKQLVAKMAEYQAVDPEYFYSKEQDTGYKINVSPSADNSFYMDVVFLKKELWNQGYLYDGNTNVTELLPIERYLNNPSLQTIQKEVSDEIKKVLLDQLPDYMIPKHIVLLDAMPVNFNGKLDRKEFPDIQDLITTEATYIAPVNKIQEKLVELWKRILKIDSIGIEDSFFNLGGHSLNVISMLVKANEEIGGQKISLVDFYKSPTIKGLEELLKVENSKPTGIIRELVTTKKTQLSILFVPYAGGTATAFHPVAQEINRRDSSVSSWAVSLPGNEYGEEKKELSIKELSKKVVEEITQKIKGPIGIYGHCVGSYLAIEIARRLENRGLKIEFVMLGGLLPIPKWYRMLPSKDPWKHKTDEQLVKMLHDWGMRNEEIEPYLLQFMVRNFRVDAMQSYLYTKENKNWKLETPIINVVGTKDPITKQYNRKFKRWKEYGNSVHLAKIETDNHYFISDMVEDVAEIIHKVRCNSEKWKDKDLTVFK</sequence>
<dbReference type="SUPFAM" id="SSF56801">
    <property type="entry name" value="Acetyl-CoA synthetase-like"/>
    <property type="match status" value="2"/>
</dbReference>
<dbReference type="InterPro" id="IPR009081">
    <property type="entry name" value="PP-bd_ACP"/>
</dbReference>
<dbReference type="Pfam" id="PF00975">
    <property type="entry name" value="Thioesterase"/>
    <property type="match status" value="1"/>
</dbReference>
<dbReference type="InterPro" id="IPR016039">
    <property type="entry name" value="Thiolase-like"/>
</dbReference>
<dbReference type="Gene3D" id="1.10.1200.10">
    <property type="entry name" value="ACP-like"/>
    <property type="match status" value="5"/>
</dbReference>
<dbReference type="EMBL" id="JBHMEY010000094">
    <property type="protein sequence ID" value="MFB9098710.1"/>
    <property type="molecule type" value="Genomic_DNA"/>
</dbReference>
<dbReference type="InterPro" id="IPR036736">
    <property type="entry name" value="ACP-like_sf"/>
</dbReference>
<dbReference type="InterPro" id="IPR013968">
    <property type="entry name" value="PKS_KR"/>
</dbReference>
<dbReference type="SMART" id="SM00822">
    <property type="entry name" value="PKS_KR"/>
    <property type="match status" value="1"/>
</dbReference>
<evidence type="ECO:0000256" key="5">
    <source>
        <dbReference type="ARBA" id="ARBA00022679"/>
    </source>
</evidence>
<dbReference type="CDD" id="cd02440">
    <property type="entry name" value="AdoMet_MTases"/>
    <property type="match status" value="1"/>
</dbReference>
<feature type="domain" description="Ketosynthase family 3 (KS3)" evidence="9">
    <location>
        <begin position="2814"/>
        <end position="3251"/>
    </location>
</feature>
<dbReference type="Gene3D" id="3.40.50.980">
    <property type="match status" value="4"/>
</dbReference>
<dbReference type="Pfam" id="PF22336">
    <property type="entry name" value="RhiE-like_linker"/>
    <property type="match status" value="1"/>
</dbReference>
<dbReference type="InterPro" id="IPR020807">
    <property type="entry name" value="PKS_DH"/>
</dbReference>
<dbReference type="Pfam" id="PF14765">
    <property type="entry name" value="PS-DH"/>
    <property type="match status" value="1"/>
</dbReference>
<dbReference type="SUPFAM" id="SSF53474">
    <property type="entry name" value="alpha/beta-Hydrolases"/>
    <property type="match status" value="1"/>
</dbReference>
<dbReference type="SUPFAM" id="SSF53901">
    <property type="entry name" value="Thiolase-like"/>
    <property type="match status" value="2"/>
</dbReference>
<dbReference type="InterPro" id="IPR006162">
    <property type="entry name" value="Ppantetheine_attach_site"/>
</dbReference>
<dbReference type="SMART" id="SM00823">
    <property type="entry name" value="PKS_PP"/>
    <property type="match status" value="4"/>
</dbReference>
<dbReference type="Gene3D" id="3.30.70.3290">
    <property type="match status" value="1"/>
</dbReference>
<evidence type="ECO:0000256" key="2">
    <source>
        <dbReference type="ARBA" id="ARBA00004792"/>
    </source>
</evidence>
<dbReference type="Pfam" id="PF00668">
    <property type="entry name" value="Condensation"/>
    <property type="match status" value="2"/>
</dbReference>
<dbReference type="Gene3D" id="3.40.47.10">
    <property type="match status" value="2"/>
</dbReference>
<dbReference type="InterPro" id="IPR049551">
    <property type="entry name" value="PKS_DH_C"/>
</dbReference>
<evidence type="ECO:0000259" key="9">
    <source>
        <dbReference type="PROSITE" id="PS52004"/>
    </source>
</evidence>
<feature type="domain" description="Carrier" evidence="8">
    <location>
        <begin position="4970"/>
        <end position="5046"/>
    </location>
</feature>
<dbReference type="PROSITE" id="PS00012">
    <property type="entry name" value="PHOSPHOPANTETHEINE"/>
    <property type="match status" value="2"/>
</dbReference>
<dbReference type="InterPro" id="IPR020806">
    <property type="entry name" value="PKS_PP-bd"/>
</dbReference>
<evidence type="ECO:0000256" key="3">
    <source>
        <dbReference type="ARBA" id="ARBA00022450"/>
    </source>
</evidence>
<dbReference type="Pfam" id="PF21089">
    <property type="entry name" value="PKS_DH_N"/>
    <property type="match status" value="1"/>
</dbReference>
<dbReference type="InterPro" id="IPR020845">
    <property type="entry name" value="AMP-binding_CS"/>
</dbReference>
<dbReference type="InterPro" id="IPR045851">
    <property type="entry name" value="AMP-bd_C_sf"/>
</dbReference>